<dbReference type="EMBL" id="FRBY01000003">
    <property type="protein sequence ID" value="SHM06371.1"/>
    <property type="molecule type" value="Genomic_DNA"/>
</dbReference>
<evidence type="ECO:0000313" key="1">
    <source>
        <dbReference type="EMBL" id="SHM06371.1"/>
    </source>
</evidence>
<keyword evidence="2" id="KW-1185">Reference proteome</keyword>
<gene>
    <name evidence="1" type="ORF">SAMN05444366_2224</name>
</gene>
<name>A0A1M7FQL0_9FLAO</name>
<protein>
    <submittedName>
        <fullName evidence="1">Uncharacterized protein</fullName>
    </submittedName>
</protein>
<dbReference type="AlphaFoldDB" id="A0A1M7FQL0"/>
<dbReference type="Proteomes" id="UP000184121">
    <property type="component" value="Unassembled WGS sequence"/>
</dbReference>
<dbReference type="OrthoDB" id="1359246at2"/>
<dbReference type="STRING" id="29534.SAMN05444366_2224"/>
<dbReference type="RefSeq" id="WP_072972324.1">
    <property type="nucleotide sequence ID" value="NZ_FRBY01000003.1"/>
</dbReference>
<evidence type="ECO:0000313" key="2">
    <source>
        <dbReference type="Proteomes" id="UP000184121"/>
    </source>
</evidence>
<accession>A0A1M7FQL0</accession>
<proteinExistence type="predicted"/>
<sequence>MELHFEDLALTIKATDLDVPYNMRDETLFLTVRSDLTDLLSNKKTEIFYFGLAPDNTADGQDELLENGIFYRIIGYEKNLGIDLESSPEEILSAFHYLVSNFQPRWATIFVEEGVSKKEVTIELMYQEILLNDKK</sequence>
<reference evidence="2" key="1">
    <citation type="submission" date="2016-11" db="EMBL/GenBank/DDBJ databases">
        <authorList>
            <person name="Varghese N."/>
            <person name="Submissions S."/>
        </authorList>
    </citation>
    <scope>NUCLEOTIDE SEQUENCE [LARGE SCALE GENOMIC DNA]</scope>
    <source>
        <strain evidence="2">DSM 1811</strain>
    </source>
</reference>
<organism evidence="1 2">
    <name type="scientific">Flavobacterium saccharophilum</name>
    <dbReference type="NCBI Taxonomy" id="29534"/>
    <lineage>
        <taxon>Bacteria</taxon>
        <taxon>Pseudomonadati</taxon>
        <taxon>Bacteroidota</taxon>
        <taxon>Flavobacteriia</taxon>
        <taxon>Flavobacteriales</taxon>
        <taxon>Flavobacteriaceae</taxon>
        <taxon>Flavobacterium</taxon>
    </lineage>
</organism>